<feature type="compositionally biased region" description="Low complexity" evidence="1">
    <location>
        <begin position="147"/>
        <end position="156"/>
    </location>
</feature>
<feature type="compositionally biased region" description="Low complexity" evidence="1">
    <location>
        <begin position="50"/>
        <end position="93"/>
    </location>
</feature>
<sequence>MTTIVGGHCLPTTSPRIGILLNASPTSSAPSSPKRNSYLSPCCPGGGVPGTHHPTISSHSSTSSTASSTDDIASSTSATSAAGSHASSSSTTGPQSSRKIRFAPLPERRRDEYDDDLLSPGFFDLMDGPAPSPKPATHLSPPPSPSLRPSTPLHSPNLSASHAQASCSTLGLSLDLDGAEVPDSGQATETNTVAGSECGTDDTHTLASARKMSARWARLIPFPRPSSFRPPRSADDHTGHPNLCRSPSRESTASGYSFRSVGLGRMFGSMSDSNASSSSLSNPLSRRKTVTGADSVPVSPTMSLQGGLSLKPVVSDAGITPTAVPRGRTHSQTSSAHSTVRRGTRLLNGRIYGRRPSTAPKNLFSNIRDDEPEFVEWGHGGMGSVRAGMGSTRWARLQSAKKLSIGHDDGTIAEDEDDGSGMAWVKKRREQRERERKEREEREAGEKAEQEKDVEDGDAREKSEQGEVTEDGEAKSLPESHGSEGVASKDEVEKP</sequence>
<dbReference type="OrthoDB" id="3363386at2759"/>
<evidence type="ECO:0000256" key="1">
    <source>
        <dbReference type="SAM" id="MobiDB-lite"/>
    </source>
</evidence>
<evidence type="ECO:0000313" key="3">
    <source>
        <dbReference type="Proteomes" id="UP000757232"/>
    </source>
</evidence>
<dbReference type="EMBL" id="LNZH02000151">
    <property type="protein sequence ID" value="OCB89677.1"/>
    <property type="molecule type" value="Genomic_DNA"/>
</dbReference>
<reference evidence="2" key="1">
    <citation type="submission" date="2016-06" db="EMBL/GenBank/DDBJ databases">
        <title>Draft Genome sequence of the fungus Inonotus baumii.</title>
        <authorList>
            <person name="Zhu H."/>
            <person name="Lin W."/>
        </authorList>
    </citation>
    <scope>NUCLEOTIDE SEQUENCE</scope>
    <source>
        <strain evidence="2">821</strain>
    </source>
</reference>
<organism evidence="2 3">
    <name type="scientific">Sanghuangporus baumii</name>
    <name type="common">Phellinus baumii</name>
    <dbReference type="NCBI Taxonomy" id="108892"/>
    <lineage>
        <taxon>Eukaryota</taxon>
        <taxon>Fungi</taxon>
        <taxon>Dikarya</taxon>
        <taxon>Basidiomycota</taxon>
        <taxon>Agaricomycotina</taxon>
        <taxon>Agaricomycetes</taxon>
        <taxon>Hymenochaetales</taxon>
        <taxon>Hymenochaetaceae</taxon>
        <taxon>Sanghuangporus</taxon>
    </lineage>
</organism>
<feature type="compositionally biased region" description="Low complexity" evidence="1">
    <location>
        <begin position="271"/>
        <end position="284"/>
    </location>
</feature>
<dbReference type="Proteomes" id="UP000757232">
    <property type="component" value="Unassembled WGS sequence"/>
</dbReference>
<feature type="compositionally biased region" description="Basic and acidic residues" evidence="1">
    <location>
        <begin position="472"/>
        <end position="495"/>
    </location>
</feature>
<feature type="compositionally biased region" description="Low complexity" evidence="1">
    <location>
        <begin position="23"/>
        <end position="33"/>
    </location>
</feature>
<gene>
    <name evidence="2" type="ORF">A7U60_g3154</name>
</gene>
<feature type="region of interest" description="Disordered" evidence="1">
    <location>
        <begin position="21"/>
        <end position="162"/>
    </location>
</feature>
<feature type="region of interest" description="Disordered" evidence="1">
    <location>
        <begin position="222"/>
        <end position="255"/>
    </location>
</feature>
<comment type="caution">
    <text evidence="2">The sequence shown here is derived from an EMBL/GenBank/DDBJ whole genome shotgun (WGS) entry which is preliminary data.</text>
</comment>
<feature type="region of interest" description="Disordered" evidence="1">
    <location>
        <begin position="178"/>
        <end position="203"/>
    </location>
</feature>
<evidence type="ECO:0000313" key="2">
    <source>
        <dbReference type="EMBL" id="OCB89677.1"/>
    </source>
</evidence>
<keyword evidence="3" id="KW-1185">Reference proteome</keyword>
<feature type="region of interest" description="Disordered" evidence="1">
    <location>
        <begin position="408"/>
        <end position="495"/>
    </location>
</feature>
<accession>A0A9Q5I1S5</accession>
<dbReference type="AlphaFoldDB" id="A0A9Q5I1S5"/>
<feature type="compositionally biased region" description="Polar residues" evidence="1">
    <location>
        <begin position="185"/>
        <end position="194"/>
    </location>
</feature>
<feature type="region of interest" description="Disordered" evidence="1">
    <location>
        <begin position="271"/>
        <end position="365"/>
    </location>
</feature>
<feature type="compositionally biased region" description="Basic and acidic residues" evidence="1">
    <location>
        <begin position="430"/>
        <end position="465"/>
    </location>
</feature>
<proteinExistence type="predicted"/>
<protein>
    <submittedName>
        <fullName evidence="2">Uncharacterized protein</fullName>
    </submittedName>
</protein>
<feature type="compositionally biased region" description="Pro residues" evidence="1">
    <location>
        <begin position="130"/>
        <end position="146"/>
    </location>
</feature>
<name>A0A9Q5I1S5_SANBA</name>